<dbReference type="EMBL" id="JADION010000006">
    <property type="protein sequence ID" value="MBF4102317.1"/>
    <property type="molecule type" value="Genomic_DNA"/>
</dbReference>
<sequence>MPISYTDGEGNALTKIGDKYYKNTDITDGVPNKDAVAVDPEKVTDNIKVINKDGSTTNPGTISNVKSAIDGVVGNGAQMAVLLTVKVVRILSSTM</sequence>
<evidence type="ECO:0008006" key="2">
    <source>
        <dbReference type="Google" id="ProtNLM"/>
    </source>
</evidence>
<organism evidence="1">
    <name type="scientific">Gallibacterium anatis</name>
    <dbReference type="NCBI Taxonomy" id="750"/>
    <lineage>
        <taxon>Bacteria</taxon>
        <taxon>Pseudomonadati</taxon>
        <taxon>Pseudomonadota</taxon>
        <taxon>Gammaproteobacteria</taxon>
        <taxon>Pasteurellales</taxon>
        <taxon>Pasteurellaceae</taxon>
        <taxon>Gallibacterium</taxon>
    </lineage>
</organism>
<name>A0A930UQY1_9PAST</name>
<dbReference type="AlphaFoldDB" id="A0A930UQY1"/>
<evidence type="ECO:0000313" key="1">
    <source>
        <dbReference type="EMBL" id="MBF4102317.1"/>
    </source>
</evidence>
<protein>
    <recommendedName>
        <fullName evidence="2">Trimeric autotransporter adhesin YadA-like stalk domain-containing protein</fullName>
    </recommendedName>
</protein>
<accession>A0A930UQY1</accession>
<reference evidence="1" key="1">
    <citation type="submission" date="2020-11" db="EMBL/GenBank/DDBJ databases">
        <title>Gallibacterium anatis 1637, full genome, WGS.</title>
        <authorList>
            <person name="Laishevtcev A.I."/>
            <person name="Yakimova E.A."/>
            <person name="Petkovich D."/>
            <person name="Stepanova T.V."/>
            <person name="Kalendr R.S."/>
            <person name="Rubalsky E.O."/>
            <person name="Zulkarneev E.R."/>
            <person name="Aleshkin A.V."/>
        </authorList>
    </citation>
    <scope>NUCLEOTIDE SEQUENCE</scope>
    <source>
        <strain evidence="1">1637</strain>
    </source>
</reference>
<comment type="caution">
    <text evidence="1">The sequence shown here is derived from an EMBL/GenBank/DDBJ whole genome shotgun (WGS) entry which is preliminary data.</text>
</comment>
<gene>
    <name evidence="1" type="ORF">INT80_03230</name>
</gene>
<proteinExistence type="predicted"/>